<accession>A0A0F9MH77</accession>
<gene>
    <name evidence="1" type="ORF">LCGC14_1384200</name>
</gene>
<organism evidence="1">
    <name type="scientific">marine sediment metagenome</name>
    <dbReference type="NCBI Taxonomy" id="412755"/>
    <lineage>
        <taxon>unclassified sequences</taxon>
        <taxon>metagenomes</taxon>
        <taxon>ecological metagenomes</taxon>
    </lineage>
</organism>
<protein>
    <submittedName>
        <fullName evidence="1">Uncharacterized protein</fullName>
    </submittedName>
</protein>
<comment type="caution">
    <text evidence="1">The sequence shown here is derived from an EMBL/GenBank/DDBJ whole genome shotgun (WGS) entry which is preliminary data.</text>
</comment>
<dbReference type="EMBL" id="LAZR01008873">
    <property type="protein sequence ID" value="KKM76040.1"/>
    <property type="molecule type" value="Genomic_DNA"/>
</dbReference>
<dbReference type="AlphaFoldDB" id="A0A0F9MH77"/>
<evidence type="ECO:0000313" key="1">
    <source>
        <dbReference type="EMBL" id="KKM76040.1"/>
    </source>
</evidence>
<name>A0A0F9MH77_9ZZZZ</name>
<sequence>MKIKDIIKLPKKRKLPKDDRYDIGEEGRMKYAKAYYFNKARDQIGNIEVELDVGKIEKILDKGFSKCICSSQIYTLKDLAQVIADNFKEIVK</sequence>
<proteinExistence type="predicted"/>
<reference evidence="1" key="1">
    <citation type="journal article" date="2015" name="Nature">
        <title>Complex archaea that bridge the gap between prokaryotes and eukaryotes.</title>
        <authorList>
            <person name="Spang A."/>
            <person name="Saw J.H."/>
            <person name="Jorgensen S.L."/>
            <person name="Zaremba-Niedzwiedzka K."/>
            <person name="Martijn J."/>
            <person name="Lind A.E."/>
            <person name="van Eijk R."/>
            <person name="Schleper C."/>
            <person name="Guy L."/>
            <person name="Ettema T.J."/>
        </authorList>
    </citation>
    <scope>NUCLEOTIDE SEQUENCE</scope>
</reference>